<evidence type="ECO:0008006" key="5">
    <source>
        <dbReference type="Google" id="ProtNLM"/>
    </source>
</evidence>
<reference evidence="3 4" key="1">
    <citation type="submission" date="2024-02" db="EMBL/GenBank/DDBJ databases">
        <title>A draft genome for the cacao thread blight pathogen Marasmius crinis-equi.</title>
        <authorList>
            <person name="Cohen S.P."/>
            <person name="Baruah I.K."/>
            <person name="Amoako-Attah I."/>
            <person name="Bukari Y."/>
            <person name="Meinhardt L.W."/>
            <person name="Bailey B.A."/>
        </authorList>
    </citation>
    <scope>NUCLEOTIDE SEQUENCE [LARGE SCALE GENOMIC DNA]</scope>
    <source>
        <strain evidence="3 4">GH-76</strain>
    </source>
</reference>
<feature type="compositionally biased region" description="Polar residues" evidence="1">
    <location>
        <begin position="352"/>
        <end position="367"/>
    </location>
</feature>
<dbReference type="EMBL" id="JBAHYK010000388">
    <property type="protein sequence ID" value="KAL0574537.1"/>
    <property type="molecule type" value="Genomic_DNA"/>
</dbReference>
<accession>A0ABR3FGP9</accession>
<proteinExistence type="predicted"/>
<feature type="region of interest" description="Disordered" evidence="1">
    <location>
        <begin position="352"/>
        <end position="444"/>
    </location>
</feature>
<feature type="transmembrane region" description="Helical" evidence="2">
    <location>
        <begin position="6"/>
        <end position="27"/>
    </location>
</feature>
<comment type="caution">
    <text evidence="3">The sequence shown here is derived from an EMBL/GenBank/DDBJ whole genome shotgun (WGS) entry which is preliminary data.</text>
</comment>
<gene>
    <name evidence="3" type="ORF">V5O48_007429</name>
</gene>
<feature type="transmembrane region" description="Helical" evidence="2">
    <location>
        <begin position="39"/>
        <end position="59"/>
    </location>
</feature>
<evidence type="ECO:0000313" key="3">
    <source>
        <dbReference type="EMBL" id="KAL0574537.1"/>
    </source>
</evidence>
<dbReference type="Proteomes" id="UP001465976">
    <property type="component" value="Unassembled WGS sequence"/>
</dbReference>
<protein>
    <recommendedName>
        <fullName evidence="5">Pheromone receptor</fullName>
    </recommendedName>
</protein>
<evidence type="ECO:0000313" key="4">
    <source>
        <dbReference type="Proteomes" id="UP001465976"/>
    </source>
</evidence>
<feature type="compositionally biased region" description="Polar residues" evidence="1">
    <location>
        <begin position="272"/>
        <end position="297"/>
    </location>
</feature>
<feature type="transmembrane region" description="Helical" evidence="2">
    <location>
        <begin position="79"/>
        <end position="100"/>
    </location>
</feature>
<organism evidence="3 4">
    <name type="scientific">Marasmius crinis-equi</name>
    <dbReference type="NCBI Taxonomy" id="585013"/>
    <lineage>
        <taxon>Eukaryota</taxon>
        <taxon>Fungi</taxon>
        <taxon>Dikarya</taxon>
        <taxon>Basidiomycota</taxon>
        <taxon>Agaricomycotina</taxon>
        <taxon>Agaricomycetes</taxon>
        <taxon>Agaricomycetidae</taxon>
        <taxon>Agaricales</taxon>
        <taxon>Marasmiineae</taxon>
        <taxon>Marasmiaceae</taxon>
        <taxon>Marasmius</taxon>
    </lineage>
</organism>
<feature type="compositionally biased region" description="Low complexity" evidence="1">
    <location>
        <begin position="372"/>
        <end position="383"/>
    </location>
</feature>
<feature type="transmembrane region" description="Helical" evidence="2">
    <location>
        <begin position="127"/>
        <end position="145"/>
    </location>
</feature>
<feature type="compositionally biased region" description="Polar residues" evidence="1">
    <location>
        <begin position="413"/>
        <end position="425"/>
    </location>
</feature>
<feature type="compositionally biased region" description="Basic and acidic residues" evidence="1">
    <location>
        <begin position="174"/>
        <end position="188"/>
    </location>
</feature>
<name>A0ABR3FGP9_9AGAR</name>
<keyword evidence="2" id="KW-0472">Membrane</keyword>
<keyword evidence="2" id="KW-0812">Transmembrane</keyword>
<feature type="region of interest" description="Disordered" evidence="1">
    <location>
        <begin position="259"/>
        <end position="300"/>
    </location>
</feature>
<sequence length="444" mass="48437">MCAFTVAWGVMATKFARLLGLIILLVTTHRAKALLRWELIAVVFWLLVSFVLILVDGALNTGTIKVAQYLDLSFCVRKFVLPTSILSSLVYIFLELYFIARLSKNLLSLMPPEKTARVWTLLRDSPLQRASSLLFFELLAIVPSASEMSTVAVFIPMTIGSVAVLIAFSSHSQPDHESSVRKRSEDQKSFSFTEKLPPSPIRMRAFDYPPTIDVTSAITHPYSAASLSNRDVVEVDGPIPATSKSNMTFESSHTYRARSVPLGSHHPASLQAGRSTTSEPSQQERSPTTPRQRSIRSVFSLKGRPKLTVITRGLPKYKVKKLPLPQIHSRNTEKAPQSAVDTIYSFYTNTPRSEMANNSRFSSPSTERSVELSPSLASSAGASTPRGGTTLPTITEGASIAVSVPNPAGTVAGVQSRNVPQTPGLNSRPKGPRTQLSSTPKPDE</sequence>
<evidence type="ECO:0000256" key="2">
    <source>
        <dbReference type="SAM" id="Phobius"/>
    </source>
</evidence>
<feature type="region of interest" description="Disordered" evidence="1">
    <location>
        <begin position="174"/>
        <end position="196"/>
    </location>
</feature>
<keyword evidence="4" id="KW-1185">Reference proteome</keyword>
<evidence type="ECO:0000256" key="1">
    <source>
        <dbReference type="SAM" id="MobiDB-lite"/>
    </source>
</evidence>
<keyword evidence="2" id="KW-1133">Transmembrane helix</keyword>
<feature type="compositionally biased region" description="Polar residues" evidence="1">
    <location>
        <begin position="434"/>
        <end position="444"/>
    </location>
</feature>